<dbReference type="EC" id="2.7.7.7" evidence="3"/>
<keyword evidence="7" id="KW-0235">DNA replication</keyword>
<evidence type="ECO:0000313" key="12">
    <source>
        <dbReference type="EMBL" id="EIT85446.1"/>
    </source>
</evidence>
<dbReference type="Proteomes" id="UP000004080">
    <property type="component" value="Unassembled WGS sequence"/>
</dbReference>
<dbReference type="InterPro" id="IPR003141">
    <property type="entry name" value="Pol/His_phosphatase_N"/>
</dbReference>
<dbReference type="PANTHER" id="PTHR32294:SF0">
    <property type="entry name" value="DNA POLYMERASE III SUBUNIT ALPHA"/>
    <property type="match status" value="1"/>
</dbReference>
<dbReference type="GO" id="GO:0008408">
    <property type="term" value="F:3'-5' exonuclease activity"/>
    <property type="evidence" value="ECO:0007669"/>
    <property type="project" value="InterPro"/>
</dbReference>
<evidence type="ECO:0000256" key="1">
    <source>
        <dbReference type="ARBA" id="ARBA00004496"/>
    </source>
</evidence>
<dbReference type="Pfam" id="PF17657">
    <property type="entry name" value="DNA_pol3_finger"/>
    <property type="match status" value="1"/>
</dbReference>
<evidence type="ECO:0000313" key="13">
    <source>
        <dbReference type="Proteomes" id="UP000004080"/>
    </source>
</evidence>
<dbReference type="InterPro" id="IPR040982">
    <property type="entry name" value="DNA_pol3_finger"/>
</dbReference>
<dbReference type="SUPFAM" id="SSF89550">
    <property type="entry name" value="PHP domain-like"/>
    <property type="match status" value="1"/>
</dbReference>
<feature type="domain" description="Polymerase/histidinol phosphatase N-terminal" evidence="11">
    <location>
        <begin position="4"/>
        <end position="71"/>
    </location>
</feature>
<evidence type="ECO:0000256" key="2">
    <source>
        <dbReference type="ARBA" id="ARBA00009496"/>
    </source>
</evidence>
<comment type="similarity">
    <text evidence="2">Belongs to the DNA polymerase type-C family. DnaE subfamily.</text>
</comment>
<dbReference type="Gene3D" id="1.10.150.870">
    <property type="match status" value="1"/>
</dbReference>
<dbReference type="EMBL" id="AKKV01000025">
    <property type="protein sequence ID" value="EIT85446.1"/>
    <property type="molecule type" value="Genomic_DNA"/>
</dbReference>
<evidence type="ECO:0000256" key="10">
    <source>
        <dbReference type="ARBA" id="ARBA00049244"/>
    </source>
</evidence>
<dbReference type="RefSeq" id="WP_007201971.1">
    <property type="nucleotide sequence ID" value="NZ_AKKV01000025.1"/>
</dbReference>
<dbReference type="GO" id="GO:0006260">
    <property type="term" value="P:DNA replication"/>
    <property type="evidence" value="ECO:0007669"/>
    <property type="project" value="UniProtKB-KW"/>
</dbReference>
<dbReference type="GO" id="GO:0003676">
    <property type="term" value="F:nucleic acid binding"/>
    <property type="evidence" value="ECO:0007669"/>
    <property type="project" value="InterPro"/>
</dbReference>
<dbReference type="AlphaFoldDB" id="I8J151"/>
<dbReference type="Pfam" id="PF02811">
    <property type="entry name" value="PHP"/>
    <property type="match status" value="1"/>
</dbReference>
<dbReference type="InterPro" id="IPR011708">
    <property type="entry name" value="DNA_pol3_alpha_NTPase_dom"/>
</dbReference>
<dbReference type="NCBIfam" id="NF005298">
    <property type="entry name" value="PRK06826.1"/>
    <property type="match status" value="1"/>
</dbReference>
<evidence type="ECO:0000256" key="5">
    <source>
        <dbReference type="ARBA" id="ARBA00022679"/>
    </source>
</evidence>
<dbReference type="Pfam" id="PF14579">
    <property type="entry name" value="HHH_6"/>
    <property type="match status" value="1"/>
</dbReference>
<comment type="catalytic activity">
    <reaction evidence="10">
        <text>DNA(n) + a 2'-deoxyribonucleoside 5'-triphosphate = DNA(n+1) + diphosphate</text>
        <dbReference type="Rhea" id="RHEA:22508"/>
        <dbReference type="Rhea" id="RHEA-COMP:17339"/>
        <dbReference type="Rhea" id="RHEA-COMP:17340"/>
        <dbReference type="ChEBI" id="CHEBI:33019"/>
        <dbReference type="ChEBI" id="CHEBI:61560"/>
        <dbReference type="ChEBI" id="CHEBI:173112"/>
        <dbReference type="EC" id="2.7.7.7"/>
    </reaction>
</comment>
<evidence type="ECO:0000256" key="7">
    <source>
        <dbReference type="ARBA" id="ARBA00022705"/>
    </source>
</evidence>
<evidence type="ECO:0000256" key="4">
    <source>
        <dbReference type="ARBA" id="ARBA00019114"/>
    </source>
</evidence>
<evidence type="ECO:0000256" key="6">
    <source>
        <dbReference type="ARBA" id="ARBA00022695"/>
    </source>
</evidence>
<keyword evidence="5 12" id="KW-0808">Transferase</keyword>
<dbReference type="NCBIfam" id="NF004226">
    <property type="entry name" value="PRK05673.1"/>
    <property type="match status" value="1"/>
</dbReference>
<dbReference type="Pfam" id="PF01336">
    <property type="entry name" value="tRNA_anti-codon"/>
    <property type="match status" value="1"/>
</dbReference>
<gene>
    <name evidence="12" type="primary">dnaE</name>
    <name evidence="12" type="ORF">A374_09423</name>
</gene>
<comment type="function">
    <text evidence="9">DNA polymerase III is a complex, multichain enzyme responsible for most of the replicative synthesis in bacteria. This DNA polymerase also exhibits 3' to 5' exonuclease activity. The alpha chain is the DNA polymerase.</text>
</comment>
<dbReference type="eggNOG" id="COG0587">
    <property type="taxonomic scope" value="Bacteria"/>
</dbReference>
<keyword evidence="8" id="KW-0239">DNA-directed DNA polymerase</keyword>
<dbReference type="CDD" id="cd04485">
    <property type="entry name" value="DnaE_OBF"/>
    <property type="match status" value="1"/>
</dbReference>
<dbReference type="Pfam" id="PF07733">
    <property type="entry name" value="DNA_pol3_alpha"/>
    <property type="match status" value="1"/>
</dbReference>
<dbReference type="InterPro" id="IPR004365">
    <property type="entry name" value="NA-bd_OB_tRNA"/>
</dbReference>
<reference evidence="12 13" key="1">
    <citation type="journal article" date="2012" name="J. Bacteriol.">
        <title>Genome of Bacillus macauensis ZFHKF-1, a Long-Chain-Forming Bacterium.</title>
        <authorList>
            <person name="Cai L."/>
            <person name="Zhang T."/>
        </authorList>
    </citation>
    <scope>NUCLEOTIDE SEQUENCE [LARGE SCALE GENOMIC DNA]</scope>
    <source>
        <strain evidence="12 13">ZFHKF-1</strain>
    </source>
</reference>
<evidence type="ECO:0000256" key="9">
    <source>
        <dbReference type="ARBA" id="ARBA00025611"/>
    </source>
</evidence>
<proteinExistence type="inferred from homology"/>
<protein>
    <recommendedName>
        <fullName evidence="4">DNA polymerase III subunit alpha</fullName>
        <ecNumber evidence="3">2.7.7.7</ecNumber>
    </recommendedName>
</protein>
<comment type="subcellular location">
    <subcellularLocation>
        <location evidence="1">Cytoplasm</location>
    </subcellularLocation>
</comment>
<comment type="caution">
    <text evidence="12">The sequence shown here is derived from an EMBL/GenBank/DDBJ whole genome shotgun (WGS) entry which is preliminary data.</text>
</comment>
<keyword evidence="13" id="KW-1185">Reference proteome</keyword>
<dbReference type="PANTHER" id="PTHR32294">
    <property type="entry name" value="DNA POLYMERASE III SUBUNIT ALPHA"/>
    <property type="match status" value="1"/>
</dbReference>
<organism evidence="12 13">
    <name type="scientific">Fictibacillus macauensis ZFHKF-1</name>
    <dbReference type="NCBI Taxonomy" id="1196324"/>
    <lineage>
        <taxon>Bacteria</taxon>
        <taxon>Bacillati</taxon>
        <taxon>Bacillota</taxon>
        <taxon>Bacilli</taxon>
        <taxon>Bacillales</taxon>
        <taxon>Fictibacillaceae</taxon>
        <taxon>Fictibacillus</taxon>
    </lineage>
</organism>
<evidence type="ECO:0000259" key="11">
    <source>
        <dbReference type="SMART" id="SM00481"/>
    </source>
</evidence>
<dbReference type="OrthoDB" id="9803237at2"/>
<dbReference type="SMART" id="SM00481">
    <property type="entry name" value="POLIIIAc"/>
    <property type="match status" value="1"/>
</dbReference>
<dbReference type="NCBIfam" id="TIGR00594">
    <property type="entry name" value="polc"/>
    <property type="match status" value="1"/>
</dbReference>
<dbReference type="InterPro" id="IPR041931">
    <property type="entry name" value="DNA_pol3_alpha_thumb_dom"/>
</dbReference>
<evidence type="ECO:0000256" key="3">
    <source>
        <dbReference type="ARBA" id="ARBA00012417"/>
    </source>
</evidence>
<keyword evidence="6 12" id="KW-0548">Nucleotidyltransferase</keyword>
<dbReference type="PATRIC" id="fig|1196324.3.peg.1923"/>
<dbReference type="Gene3D" id="1.10.10.1600">
    <property type="entry name" value="Bacterial DNA polymerase III alpha subunit, thumb domain"/>
    <property type="match status" value="1"/>
</dbReference>
<dbReference type="GO" id="GO:0003887">
    <property type="term" value="F:DNA-directed DNA polymerase activity"/>
    <property type="evidence" value="ECO:0007669"/>
    <property type="project" value="UniProtKB-KW"/>
</dbReference>
<sequence>MAFVPLHIHTEYSLLESFCRIKPLVQQAKAAGMKALAITDKANMYGVIPFYRACQQEGIQPIIGLEVSFLLQPLLSPRDQPVLGTLLLYARNETGYRNLLKISSTIMSHETTPWLQKDTLLRYCEGLLAISAGVEGEVQQLLLRQEVHTALETVRYYKEIFSSYFYLGIEDHGHAKEGMLNETLVSFSKEADVALCVTHETYFLHEEEAAAYDVLLAIKEGTKIDDDQRRVLPSDRFYFASEEEVTETFAAFPEALAQTEQIAALCHVTLTFDEQLIPRYPLPEHTETSHYLRHLCEEGALARYGELTERVRKRLTYELDIITNMKFADYFLIVWDFMRFAHEQGILTGPGRGSAAGSLVAYLLEITDVDPLAHDLLFERFLNPERVSMPDIDIDFPDIHRDEVLQYVKRKYGQEQVAQIITFGTLAAKAALRDTARALNVESTLVDQLSKQIPSQPGMTLQRALQESYGLKNLLESSNEAATLFQTALVLEGLPRHASTHAAGVIISAGPLTEHTPLQRGHDGIYLTQYSMEWLEALGLLKMDFLGLRNLTLLENITERIREGTGEQIVLASIPFHDEKTFALLGRGETSGIFQLESDGMRRVLQQLKPTEFEDIVAVNALYRPGPMQNISSYIEGKHGTKPVHYLHEALQPILQSTYGVIVYQEQIMKIASEIAGFSLGEADLLRRAVSKKKRDVLDQERKHFVAGCLAKGYEEHIAHELYDLIVRFADYGFNRSHAVSYSIISYQLAYLKANYPLYFMAALLSSVAGNPDKVAQYVRECKDQGISVLPPSITKSEAAFTVEDSGIRFGLFTVKNAGNQAIQQLLEARALHPFSDLFDVCSALGGRQLHRRMLESLIFAGACDEWGRDRASLLASLDEALSYGERMHDSKEEGQFGLFREGESLTKPNYVDVPPFEEAERLKFEREVLGFYLSGHPVEKYRPSMKRYGLAPISHVKESAQRTLVRIGILITNARVIKTKKGEQMAFLTGSDESGEMEFVVFPQAFKAHYRLLQKGALLIVEGRVEHKNEGKQVILEKATSLLDAASRPEPKKETLYLKIDEDSISAHKLQHVKELLEHSEGSTPVILYYERQNKTVKIGHSIAATTKLLSAITALLGDGNVVLKGN</sequence>
<dbReference type="InterPro" id="IPR004013">
    <property type="entry name" value="PHP_dom"/>
</dbReference>
<dbReference type="STRING" id="1196324.A374_09423"/>
<dbReference type="Gene3D" id="3.20.20.140">
    <property type="entry name" value="Metal-dependent hydrolases"/>
    <property type="match status" value="1"/>
</dbReference>
<dbReference type="InterPro" id="IPR029460">
    <property type="entry name" value="DNAPol_HHH"/>
</dbReference>
<accession>I8J151</accession>
<name>I8J151_9BACL</name>
<dbReference type="GO" id="GO:0005737">
    <property type="term" value="C:cytoplasm"/>
    <property type="evidence" value="ECO:0007669"/>
    <property type="project" value="UniProtKB-SubCell"/>
</dbReference>
<dbReference type="InterPro" id="IPR004805">
    <property type="entry name" value="DnaE2/DnaE/PolC"/>
</dbReference>
<dbReference type="InterPro" id="IPR016195">
    <property type="entry name" value="Pol/histidinol_Pase-like"/>
</dbReference>
<evidence type="ECO:0000256" key="8">
    <source>
        <dbReference type="ARBA" id="ARBA00022932"/>
    </source>
</evidence>